<keyword evidence="2" id="KW-1185">Reference proteome</keyword>
<comment type="caution">
    <text evidence="1">The sequence shown here is derived from an EMBL/GenBank/DDBJ whole genome shotgun (WGS) entry which is preliminary data.</text>
</comment>
<protein>
    <submittedName>
        <fullName evidence="1">3719_t:CDS:1</fullName>
    </submittedName>
</protein>
<evidence type="ECO:0000313" key="1">
    <source>
        <dbReference type="EMBL" id="CAG8562634.1"/>
    </source>
</evidence>
<evidence type="ECO:0000313" key="2">
    <source>
        <dbReference type="Proteomes" id="UP000789525"/>
    </source>
</evidence>
<accession>A0ACA9M523</accession>
<name>A0ACA9M523_9GLOM</name>
<organism evidence="1 2">
    <name type="scientific">Acaulospora colombiana</name>
    <dbReference type="NCBI Taxonomy" id="27376"/>
    <lineage>
        <taxon>Eukaryota</taxon>
        <taxon>Fungi</taxon>
        <taxon>Fungi incertae sedis</taxon>
        <taxon>Mucoromycota</taxon>
        <taxon>Glomeromycotina</taxon>
        <taxon>Glomeromycetes</taxon>
        <taxon>Diversisporales</taxon>
        <taxon>Acaulosporaceae</taxon>
        <taxon>Acaulospora</taxon>
    </lineage>
</organism>
<gene>
    <name evidence="1" type="ORF">ACOLOM_LOCUS5294</name>
</gene>
<dbReference type="Proteomes" id="UP000789525">
    <property type="component" value="Unassembled WGS sequence"/>
</dbReference>
<feature type="non-terminal residue" evidence="1">
    <location>
        <position position="1605"/>
    </location>
</feature>
<proteinExistence type="predicted"/>
<reference evidence="1" key="1">
    <citation type="submission" date="2021-06" db="EMBL/GenBank/DDBJ databases">
        <authorList>
            <person name="Kallberg Y."/>
            <person name="Tangrot J."/>
            <person name="Rosling A."/>
        </authorList>
    </citation>
    <scope>NUCLEOTIDE SEQUENCE</scope>
    <source>
        <strain evidence="1">CL356</strain>
    </source>
</reference>
<dbReference type="EMBL" id="CAJVPT010009543">
    <property type="protein sequence ID" value="CAG8562634.1"/>
    <property type="molecule type" value="Genomic_DNA"/>
</dbReference>
<sequence length="1605" mass="176995">METTSEQPEPDVVKVSILNEESIIIGFYLTDYLVKDLLSNFPASTYAIITDTIIASIHLEKLLNRFESAATELIRAKGENVSVPRFLTYAIPPGEESKTRETKAKIEDYLLSEACTRDTFIIAFGGGVIGDLVGFTAATFMRGVPFAQIPTTLLAMVDASIGGKTAVDTPHGKNLIGAFWQPKRIYIDLVYLETLPERQFINGMGEVIKSAAIWSENDFVNLENNVESIRSALKFKREVSFQGATVDTRTPGQSLLLSVIVGAVKFKAHVVTNDEKESGLREILNFGHGIGHAIETILSPEMLHGECISIGMVKEAEIARNLGYLNQVTLGRLIRCLQNYGLPVSYGEKKVLDLVGDKHEHVTVDRLMTIMKVDKKNRNGQKRIVLLGGIGKVNGKKATVVSDSVIHKILSPAIIVHPVEPSSDLKEHVTIKTPGSKSISNRALILASLGIGTCRLKGLLHSDDTQVMLSALMDLEGAKFEWEDDGETLVVTGGGGNVRVPNREIYLGNAGTAARFITTVCTLISPDSTTEEKKHTILTGNARMKQRPIGPLVDALRENGSQIKYLESDGCLPLEITPGEKSFRGGTINLAASISSQYVSSILLSAPYASEPVTLKLTGGQVISQPFIDMTIAMMESFGIKVERLDDDVYRIPQGHYKNPEIYMVESDASSSTYPLAIAAVTGTSCTLPNIGSSSLQGDAAFAVKVIRQMGCKVTQTPTSTTVQGPPIGSLKPLPNIDMESMTDAFLTASVLAAVASSQQDGEECVTRITGIANQRLKECNRIAAMIDELSKFGVVASELPDGIQIHGSKIDTLRGPTEGVHCYDDHRVAMSFSVLGCVVPGGTIIREKQCVDKTWPGWWDVLESKLSIKLEGLDLVPRQNDFKKVETTISPYCLSEQDASILFIGMRGAGKTYLGKAAAKALGRKYVDADHHFETTLSTTIPEFISKHGWEAFREKEFELLSSLLKMTSGCIISCGGGIVETPSSRNLLKEYIRKKGKVIHIVRDIKEIVKYLNTDTIRPAYGEDIYDVWRRREGWYKECSNYEFVAITVSSINGVTDEDIVQREWKLVERFLRFISGFTTDPIDTRSPRRSFFVSLTFPDITPALNHIPAITYGVDAIELRVDLLTQDGSLTSRDVNDVPSTDYVAQQLALIRRSSTLPIIFTVRSKGQGGRFPDNRKKEMFVLLGQAIKWGCEYIDLEIGGPSDLISNLISNKGYSKIIASWHDVSMRWDGEEIRKIFRTAQQYGDIIKLVGRAESIIDNFKLQEFVQSLHAENSKPIIAINMGEEGQLSRVLNKFLTPVTHPLLPSKAAAGQLSVREINQALHLIGQLPKKKYFVFGTPIRHSMSPTMHNTGFLTLGLPHVYDLFESQDVEAVKPILEDPEFGGASVTIPHKLSIMSYVDELTEHAKSIGAVNTIIVKDDDSDGRKLIGDNTDWLGIFHLIKPLIEVDSNTSALIIGAGGTSRAALYAVNKLGVEHIYMYNRTPVKVDALTKEFPDYRIQPIASLSQQLPVTPQIIVSTVPATANLEIPDDLLKFDQGVCVEMAYRPRITDLIKKCKSRGWHTIEGIQVLMEQGFWQFEAWTGRRAPREIIEEEVMKSYES</sequence>